<organism evidence="3 4">
    <name type="scientific">Fusibacter ferrireducens</name>
    <dbReference type="NCBI Taxonomy" id="2785058"/>
    <lineage>
        <taxon>Bacteria</taxon>
        <taxon>Bacillati</taxon>
        <taxon>Bacillota</taxon>
        <taxon>Clostridia</taxon>
        <taxon>Eubacteriales</taxon>
        <taxon>Eubacteriales Family XII. Incertae Sedis</taxon>
        <taxon>Fusibacter</taxon>
    </lineage>
</organism>
<dbReference type="EMBL" id="JADKNH010000008">
    <property type="protein sequence ID" value="MBF4694295.1"/>
    <property type="molecule type" value="Genomic_DNA"/>
</dbReference>
<evidence type="ECO:0000313" key="4">
    <source>
        <dbReference type="Proteomes" id="UP000614200"/>
    </source>
</evidence>
<feature type="compositionally biased region" description="Low complexity" evidence="1">
    <location>
        <begin position="43"/>
        <end position="70"/>
    </location>
</feature>
<evidence type="ECO:0000313" key="3">
    <source>
        <dbReference type="EMBL" id="MBF4694295.1"/>
    </source>
</evidence>
<feature type="signal peptide" evidence="2">
    <location>
        <begin position="1"/>
        <end position="22"/>
    </location>
</feature>
<feature type="region of interest" description="Disordered" evidence="1">
    <location>
        <begin position="32"/>
        <end position="70"/>
    </location>
</feature>
<reference evidence="3 4" key="1">
    <citation type="submission" date="2020-11" db="EMBL/GenBank/DDBJ databases">
        <title>Fusibacter basophilias sp. nov.</title>
        <authorList>
            <person name="Qiu D."/>
        </authorList>
    </citation>
    <scope>NUCLEOTIDE SEQUENCE [LARGE SCALE GENOMIC DNA]</scope>
    <source>
        <strain evidence="3 4">Q10-2</strain>
    </source>
</reference>
<dbReference type="Proteomes" id="UP000614200">
    <property type="component" value="Unassembled WGS sequence"/>
</dbReference>
<gene>
    <name evidence="3" type="ORF">ISU02_14325</name>
</gene>
<feature type="compositionally biased region" description="Polar residues" evidence="1">
    <location>
        <begin position="32"/>
        <end position="42"/>
    </location>
</feature>
<keyword evidence="2" id="KW-0732">Signal</keyword>
<evidence type="ECO:0000256" key="1">
    <source>
        <dbReference type="SAM" id="MobiDB-lite"/>
    </source>
</evidence>
<feature type="chain" id="PRO_5045519250" evidence="2">
    <location>
        <begin position="23"/>
        <end position="361"/>
    </location>
</feature>
<dbReference type="PROSITE" id="PS51257">
    <property type="entry name" value="PROKAR_LIPOPROTEIN"/>
    <property type="match status" value="1"/>
</dbReference>
<proteinExistence type="predicted"/>
<accession>A0ABR9ZV29</accession>
<protein>
    <submittedName>
        <fullName evidence="3">Uncharacterized protein</fullName>
    </submittedName>
</protein>
<evidence type="ECO:0000256" key="2">
    <source>
        <dbReference type="SAM" id="SignalP"/>
    </source>
</evidence>
<sequence length="361" mass="40304">MRKFDFVILLSLFMLSSLLILSGCSNTSETGKSVISSENTPVSANASNTSNKTDASSASDASEIDAQASDASSHDETYAVFMSKSPSLADLAIYVDTHVSSASSELANQMLQDWIVMLDLSSSERDTVFYGGDSELYYNELASVASSLYTTYGSTLFMGSQKEDVAAKIKNPDVQNYLYALYKEGYGLTSSEGLFYAYPDYIYILEHYGLYASKSLNQYLNVLVTEIQEPLFAEETLNVSVETLFERTYYYETLFANTPDLHEKLRINLASLLNMCYYRLLVPSSYDMLDDEHRVSESLKTFYQAGANHTETPVTAALCKEMLAFFDEKNNVLNVFDDPSIYDHANQYFEDALGNSLHIGE</sequence>
<keyword evidence="4" id="KW-1185">Reference proteome</keyword>
<comment type="caution">
    <text evidence="3">The sequence shown here is derived from an EMBL/GenBank/DDBJ whole genome shotgun (WGS) entry which is preliminary data.</text>
</comment>
<name>A0ABR9ZV29_9FIRM</name>
<dbReference type="RefSeq" id="WP_194702529.1">
    <property type="nucleotide sequence ID" value="NZ_JADKNH010000008.1"/>
</dbReference>